<dbReference type="PANTHER" id="PTHR13523">
    <property type="entry name" value="COILED-COIL-HELIX-COILED-COIL-HELIX DOMAIN CONTAINING 2/NUR77"/>
    <property type="match status" value="1"/>
</dbReference>
<dbReference type="InterPro" id="IPR055304">
    <property type="entry name" value="CHCHD2/10-like"/>
</dbReference>
<reference evidence="2 3" key="1">
    <citation type="submission" date="2024-01" db="EMBL/GenBank/DDBJ databases">
        <title>The genomes of 5 underutilized Papilionoideae crops provide insights into root nodulation and disease resistanc.</title>
        <authorList>
            <person name="Jiang F."/>
        </authorList>
    </citation>
    <scope>NUCLEOTIDE SEQUENCE [LARGE SCALE GENOMIC DNA]</scope>
    <source>
        <strain evidence="2">JINMINGXINNONG_FW02</strain>
        <tissue evidence="2">Leaves</tissue>
    </source>
</reference>
<accession>A0AAN9M071</accession>
<dbReference type="Proteomes" id="UP001374584">
    <property type="component" value="Unassembled WGS sequence"/>
</dbReference>
<protein>
    <submittedName>
        <fullName evidence="2">Uncharacterized protein</fullName>
    </submittedName>
</protein>
<dbReference type="PANTHER" id="PTHR13523:SF2">
    <property type="entry name" value="COILED-COIL-HELIX-COILED-COIL-HELIX DOMAIN CONTAINING 2, ISOFORM A-RELATED"/>
    <property type="match status" value="1"/>
</dbReference>
<dbReference type="GO" id="GO:0005739">
    <property type="term" value="C:mitochondrion"/>
    <property type="evidence" value="ECO:0007669"/>
    <property type="project" value="TreeGrafter"/>
</dbReference>
<dbReference type="GO" id="GO:0005634">
    <property type="term" value="C:nucleus"/>
    <property type="evidence" value="ECO:0007669"/>
    <property type="project" value="TreeGrafter"/>
</dbReference>
<name>A0AAN9M071_PHACN</name>
<organism evidence="2 3">
    <name type="scientific">Phaseolus coccineus</name>
    <name type="common">Scarlet runner bean</name>
    <name type="synonym">Phaseolus multiflorus</name>
    <dbReference type="NCBI Taxonomy" id="3886"/>
    <lineage>
        <taxon>Eukaryota</taxon>
        <taxon>Viridiplantae</taxon>
        <taxon>Streptophyta</taxon>
        <taxon>Embryophyta</taxon>
        <taxon>Tracheophyta</taxon>
        <taxon>Spermatophyta</taxon>
        <taxon>Magnoliopsida</taxon>
        <taxon>eudicotyledons</taxon>
        <taxon>Gunneridae</taxon>
        <taxon>Pentapetalae</taxon>
        <taxon>rosids</taxon>
        <taxon>fabids</taxon>
        <taxon>Fabales</taxon>
        <taxon>Fabaceae</taxon>
        <taxon>Papilionoideae</taxon>
        <taxon>50 kb inversion clade</taxon>
        <taxon>NPAAA clade</taxon>
        <taxon>indigoferoid/millettioid clade</taxon>
        <taxon>Phaseoleae</taxon>
        <taxon>Phaseolus</taxon>
    </lineage>
</organism>
<dbReference type="EMBL" id="JAYMYR010000009">
    <property type="protein sequence ID" value="KAK7342863.1"/>
    <property type="molecule type" value="Genomic_DNA"/>
</dbReference>
<dbReference type="AlphaFoldDB" id="A0AAN9M071"/>
<evidence type="ECO:0000313" key="2">
    <source>
        <dbReference type="EMBL" id="KAK7342863.1"/>
    </source>
</evidence>
<dbReference type="GO" id="GO:0007005">
    <property type="term" value="P:mitochondrion organization"/>
    <property type="evidence" value="ECO:0007669"/>
    <property type="project" value="InterPro"/>
</dbReference>
<sequence length="105" mass="10520">MACRGSDGRSAHPTPCVAPRPAPQPTRNAPPPAPVQSGGESMPGDIGSTIAQGMAFGTGSAVAYRAVDVVMGPHTIQHEAIVSNVATALAPMANTFGSDACNVHT</sequence>
<evidence type="ECO:0000313" key="3">
    <source>
        <dbReference type="Proteomes" id="UP001374584"/>
    </source>
</evidence>
<feature type="compositionally biased region" description="Basic and acidic residues" evidence="1">
    <location>
        <begin position="1"/>
        <end position="10"/>
    </location>
</feature>
<keyword evidence="3" id="KW-1185">Reference proteome</keyword>
<proteinExistence type="predicted"/>
<comment type="caution">
    <text evidence="2">The sequence shown here is derived from an EMBL/GenBank/DDBJ whole genome shotgun (WGS) entry which is preliminary data.</text>
</comment>
<evidence type="ECO:0000256" key="1">
    <source>
        <dbReference type="SAM" id="MobiDB-lite"/>
    </source>
</evidence>
<gene>
    <name evidence="2" type="ORF">VNO80_25819</name>
</gene>
<feature type="region of interest" description="Disordered" evidence="1">
    <location>
        <begin position="1"/>
        <end position="51"/>
    </location>
</feature>
<feature type="compositionally biased region" description="Pro residues" evidence="1">
    <location>
        <begin position="16"/>
        <end position="34"/>
    </location>
</feature>